<sequence length="491" mass="55977">MLKLNDFKNNSNEDNLGIILFIIGIIFLLITTYTGLTKIGLWYDELYSIAFAQLPISDMLFIGPKDVHPILYYLIFKSFTKILTFLDIGVVGKIVSLIPIYLIGILSMTKVKKNFGYLTAGLFFLCITSMPQLMIYSVEVRMYSWGLFFVTASLIYSYEIIKNNSNLKNWAILTILTIGSAYTHYFSAVGSFSIYVLLFIYLFKNNKEQLKYWFLSAVISVIVFLPWTLIVLNQMATYESGYWINPITLNTLISYVYFVLSPATFFIQANELVSPTILGSIFLLMFLYLIYKVRDKFAIASIAAFIMVPIIGALLSLAVQPCFHHRFLIPSLGCLWLGFSILLAKMYENKKLFYIILCFILIIGVIGCVNFINIQTQDSTDTEIEMNSLNKVVGNGNVMIVDFFPIFFELRGYLLPNNHYLSFNEDIGMHVKEVINDPGIQSEIAGGSKVYYIDGGYENIDEVRAQGINLEEIGFNQPLKNNSFKIYKINI</sequence>
<keyword evidence="2" id="KW-1003">Cell membrane</keyword>
<evidence type="ECO:0000256" key="5">
    <source>
        <dbReference type="ARBA" id="ARBA00022692"/>
    </source>
</evidence>
<comment type="caution">
    <text evidence="9">The sequence shown here is derived from an EMBL/GenBank/DDBJ whole genome shotgun (WGS) entry which is preliminary data.</text>
</comment>
<dbReference type="AlphaFoldDB" id="A0A8T3VKU8"/>
<feature type="transmembrane region" description="Helical" evidence="8">
    <location>
        <begin position="325"/>
        <end position="345"/>
    </location>
</feature>
<feature type="transmembrane region" description="Helical" evidence="8">
    <location>
        <begin position="82"/>
        <end position="103"/>
    </location>
</feature>
<evidence type="ECO:0000313" key="9">
    <source>
        <dbReference type="EMBL" id="MBE6504784.1"/>
    </source>
</evidence>
<dbReference type="GO" id="GO:0016763">
    <property type="term" value="F:pentosyltransferase activity"/>
    <property type="evidence" value="ECO:0007669"/>
    <property type="project" value="TreeGrafter"/>
</dbReference>
<feature type="transmembrane region" description="Helical" evidence="8">
    <location>
        <begin position="352"/>
        <end position="372"/>
    </location>
</feature>
<name>A0A8T3VKU8_9EURY</name>
<feature type="transmembrane region" description="Helical" evidence="8">
    <location>
        <begin position="212"/>
        <end position="230"/>
    </location>
</feature>
<accession>A0A8T3VKU8</accession>
<dbReference type="GO" id="GO:0008610">
    <property type="term" value="P:lipid biosynthetic process"/>
    <property type="evidence" value="ECO:0007669"/>
    <property type="project" value="UniProtKB-ARBA"/>
</dbReference>
<feature type="transmembrane region" description="Helical" evidence="8">
    <location>
        <begin position="242"/>
        <end position="260"/>
    </location>
</feature>
<evidence type="ECO:0000256" key="2">
    <source>
        <dbReference type="ARBA" id="ARBA00022475"/>
    </source>
</evidence>
<feature type="transmembrane region" description="Helical" evidence="8">
    <location>
        <begin position="297"/>
        <end position="319"/>
    </location>
</feature>
<keyword evidence="3" id="KW-0328">Glycosyltransferase</keyword>
<feature type="transmembrane region" description="Helical" evidence="8">
    <location>
        <begin position="170"/>
        <end position="200"/>
    </location>
</feature>
<dbReference type="PANTHER" id="PTHR33908">
    <property type="entry name" value="MANNOSYLTRANSFERASE YKCB-RELATED"/>
    <property type="match status" value="1"/>
</dbReference>
<keyword evidence="5 8" id="KW-0812">Transmembrane</keyword>
<evidence type="ECO:0000256" key="4">
    <source>
        <dbReference type="ARBA" id="ARBA00022679"/>
    </source>
</evidence>
<dbReference type="EMBL" id="SUTE01000030">
    <property type="protein sequence ID" value="MBE6504784.1"/>
    <property type="molecule type" value="Genomic_DNA"/>
</dbReference>
<evidence type="ECO:0000256" key="3">
    <source>
        <dbReference type="ARBA" id="ARBA00022676"/>
    </source>
</evidence>
<comment type="subcellular location">
    <subcellularLocation>
        <location evidence="1">Cell membrane</location>
        <topology evidence="1">Multi-pass membrane protein</topology>
    </subcellularLocation>
</comment>
<feature type="transmembrane region" description="Helical" evidence="8">
    <location>
        <begin position="272"/>
        <end position="290"/>
    </location>
</feature>
<dbReference type="InterPro" id="IPR050297">
    <property type="entry name" value="LipidA_mod_glycosyltrf_83"/>
</dbReference>
<feature type="transmembrane region" description="Helical" evidence="8">
    <location>
        <begin position="16"/>
        <end position="34"/>
    </location>
</feature>
<gene>
    <name evidence="9" type="ORF">E7Z73_03430</name>
</gene>
<evidence type="ECO:0000256" key="8">
    <source>
        <dbReference type="SAM" id="Phobius"/>
    </source>
</evidence>
<feature type="transmembrane region" description="Helical" evidence="8">
    <location>
        <begin position="142"/>
        <end position="158"/>
    </location>
</feature>
<keyword evidence="4" id="KW-0808">Transferase</keyword>
<dbReference type="PANTHER" id="PTHR33908:SF11">
    <property type="entry name" value="MEMBRANE PROTEIN"/>
    <property type="match status" value="1"/>
</dbReference>
<protein>
    <recommendedName>
        <fullName evidence="11">Glycosyltransferase RgtA/B/C/D-like domain-containing protein</fullName>
    </recommendedName>
</protein>
<evidence type="ECO:0000313" key="10">
    <source>
        <dbReference type="Proteomes" id="UP000762703"/>
    </source>
</evidence>
<dbReference type="GO" id="GO:0005886">
    <property type="term" value="C:plasma membrane"/>
    <property type="evidence" value="ECO:0007669"/>
    <property type="project" value="UniProtKB-SubCell"/>
</dbReference>
<organism evidence="9 10">
    <name type="scientific">Methanobrevibacter millerae</name>
    <dbReference type="NCBI Taxonomy" id="230361"/>
    <lineage>
        <taxon>Archaea</taxon>
        <taxon>Methanobacteriati</taxon>
        <taxon>Methanobacteriota</taxon>
        <taxon>Methanomada group</taxon>
        <taxon>Methanobacteria</taxon>
        <taxon>Methanobacteriales</taxon>
        <taxon>Methanobacteriaceae</taxon>
        <taxon>Methanobrevibacter</taxon>
    </lineage>
</organism>
<evidence type="ECO:0000256" key="6">
    <source>
        <dbReference type="ARBA" id="ARBA00022989"/>
    </source>
</evidence>
<keyword evidence="6 8" id="KW-1133">Transmembrane helix</keyword>
<evidence type="ECO:0000256" key="7">
    <source>
        <dbReference type="ARBA" id="ARBA00023136"/>
    </source>
</evidence>
<dbReference type="Proteomes" id="UP000762703">
    <property type="component" value="Unassembled WGS sequence"/>
</dbReference>
<feature type="transmembrane region" description="Helical" evidence="8">
    <location>
        <begin position="115"/>
        <end position="136"/>
    </location>
</feature>
<keyword evidence="7 8" id="KW-0472">Membrane</keyword>
<evidence type="ECO:0000256" key="1">
    <source>
        <dbReference type="ARBA" id="ARBA00004651"/>
    </source>
</evidence>
<reference evidence="9" key="1">
    <citation type="submission" date="2019-04" db="EMBL/GenBank/DDBJ databases">
        <title>Evolution of Biomass-Degrading Anaerobic Consortia Revealed by Metagenomics.</title>
        <authorList>
            <person name="Peng X."/>
        </authorList>
    </citation>
    <scope>NUCLEOTIDE SEQUENCE</scope>
    <source>
        <strain evidence="9">SIG12</strain>
    </source>
</reference>
<proteinExistence type="predicted"/>
<dbReference type="RefSeq" id="WP_303736428.1">
    <property type="nucleotide sequence ID" value="NZ_SUTE01000030.1"/>
</dbReference>
<evidence type="ECO:0008006" key="11">
    <source>
        <dbReference type="Google" id="ProtNLM"/>
    </source>
</evidence>